<feature type="domain" description="PAS" evidence="20">
    <location>
        <begin position="288"/>
        <end position="358"/>
    </location>
</feature>
<dbReference type="InterPro" id="IPR036641">
    <property type="entry name" value="HPT_dom_sf"/>
</dbReference>
<feature type="modified residue" description="4-aspartylphosphate" evidence="17">
    <location>
        <position position="1110"/>
    </location>
</feature>
<feature type="domain" description="Response regulatory" evidence="19">
    <location>
        <begin position="1200"/>
        <end position="1318"/>
    </location>
</feature>
<evidence type="ECO:0000256" key="5">
    <source>
        <dbReference type="ARBA" id="ARBA00022553"/>
    </source>
</evidence>
<dbReference type="GO" id="GO:0005886">
    <property type="term" value="C:plasma membrane"/>
    <property type="evidence" value="ECO:0007669"/>
    <property type="project" value="UniProtKB-SubCell"/>
</dbReference>
<dbReference type="InterPro" id="IPR013656">
    <property type="entry name" value="PAS_4"/>
</dbReference>
<comment type="subunit">
    <text evidence="14">At low DSF concentrations, interacts with RpfF.</text>
</comment>
<evidence type="ECO:0000259" key="22">
    <source>
        <dbReference type="PROSITE" id="PS50894"/>
    </source>
</evidence>
<dbReference type="InterPro" id="IPR000014">
    <property type="entry name" value="PAS"/>
</dbReference>
<feature type="domain" description="Response regulatory" evidence="19">
    <location>
        <begin position="1060"/>
        <end position="1178"/>
    </location>
</feature>
<dbReference type="SUPFAM" id="SSF55781">
    <property type="entry name" value="GAF domain-like"/>
    <property type="match status" value="1"/>
</dbReference>
<dbReference type="CDD" id="cd16922">
    <property type="entry name" value="HATPase_EvgS-ArcB-TorS-like"/>
    <property type="match status" value="1"/>
</dbReference>
<dbReference type="InterPro" id="IPR029016">
    <property type="entry name" value="GAF-like_dom_sf"/>
</dbReference>
<feature type="domain" description="PAS" evidence="20">
    <location>
        <begin position="166"/>
        <end position="236"/>
    </location>
</feature>
<dbReference type="InterPro" id="IPR035965">
    <property type="entry name" value="PAS-like_dom_sf"/>
</dbReference>
<dbReference type="InterPro" id="IPR005467">
    <property type="entry name" value="His_kinase_dom"/>
</dbReference>
<dbReference type="InterPro" id="IPR001789">
    <property type="entry name" value="Sig_transdc_resp-reg_receiver"/>
</dbReference>
<dbReference type="Pfam" id="PF02518">
    <property type="entry name" value="HATPase_c"/>
    <property type="match status" value="1"/>
</dbReference>
<dbReference type="Pfam" id="PF13426">
    <property type="entry name" value="PAS_9"/>
    <property type="match status" value="1"/>
</dbReference>
<dbReference type="SUPFAM" id="SSF47226">
    <property type="entry name" value="Histidine-containing phosphotransfer domain, HPT domain"/>
    <property type="match status" value="1"/>
</dbReference>
<sequence>MQKFPIPKNEKERLKALRSYNILYSKMDPSFDKLTELASLICKMPVSLITLIDDQVQWLKSKIGIDVESTPRDVSFCQYTIMGKELMEVGDTREDPRLKDLPPAKGKKAIRFYAGVPLIDPQGFALGSFCVMDYSPGQLSSEQRRQLQLLADQVVALIVAGKQRDELLNYTNLFEQADDMICVASFDGCFQKVNPAFSRILGWPLSEFFKKSYHDFIHPVDSHKGEQVFKFLKEGKTLNNVRVRFKTKSGDYKLLQWVLTPEPKVGNIYGIARDVTDEQRKEEQLIDSKQKLKIFFEHSQGLMATHDLEGRFISANLAGASLLGYTLKEILKMSLFDIVPAELHAEVVEYLRVIQEEGTAKGQMITLHKDGSRKIWLYNNILEIKPGSDSYVIANAIDITERFYLQKELERTGELLKLTNKIARIGSWMVEYPGGKVYWSEVTREIHEVPENYVPSIESAINFYKPASASQLSTAINQAIMQGLPYELELLMVDALGEEKWVRAKGEAEFENGVCKRLYGTLQDIDQRKRSEIAMAESRKLLNDVLDAAISVSIIATDTEGIITVFNSGAEKMLGYKADEMIGKHSPASLHMESEILMEGAEMSKKYKMDIKGFDVFVYEAILNGIAEKDWTFIRKDGSTCDVTLVITAIKDTQQNVIGYLGIATDITEKKKAREELLSEKARLMAFVEHAPAAVAMFDNDLKYLVVSDRWYEDYQITGDIIGKSHYEVFPNIENRWKEIHARALQGEVLQSREDRWRPLGWDQDQYLRWEVRPWYQLDGKIGGIMMFTQDISLIIKQREELRLAKMNAERGSQAKSEFLANMSHEIRTPLNGIIGFTDLVLKTQLSPTQKQHLAIVNQSANVLMSIINDILDLSKIEAGKFELDVEKADIFELGSQAADIIAYPTQKKGVEVLLDISATLPRYIYVDSLRLKQVLVNLLSNAAKFTEKGEITLSIQPLKEWDGSSLELRFEVKDTGIGIHEDKLEKIFEAFSQEDPSTTKKYGGTGIGLTISNKLLALMDSHLQLESTVGKGSRFYFDLAIKAEAGQPLTWIDPLPVQRVLIVDDNPHNRELLREMFAYKQILSDQAENGLEALRLFSNGMNYDIVVMDYHMPLMDGLETIEKIKKHFPGACQHFILLHSSADDEGIIKNSERLGLKHRLVKPVKMQELFGILPKLFRQNEDEAKAEVKSADSTNSTFTVMVVEDNEVNMLLTKAIINKFAPHANIIESTDGIDALAQYKRLVPDIILMDIQIPGMNGYDTTKEIRNIEGAKKIPIIALTAGSIAGEKEKCLLAGMDDFLAKPVVEEEIANMFKKWLPGTTLSQTSTQKTMELQDSIFDLNVLIQYMGEENVSKDMLELSKSEVGKSMERLNEFVHAGDFINARAVGHKLFGTASMVGMPDLAKVAKQIETQETEDPGQFQAWLQQANDIAAAALAKLQEVIDSGRFQ</sequence>
<evidence type="ECO:0000256" key="12">
    <source>
        <dbReference type="ARBA" id="ARBA00023012"/>
    </source>
</evidence>
<dbReference type="PROSITE" id="PS50109">
    <property type="entry name" value="HIS_KIN"/>
    <property type="match status" value="1"/>
</dbReference>
<evidence type="ECO:0000256" key="15">
    <source>
        <dbReference type="ARBA" id="ARBA00068150"/>
    </source>
</evidence>
<dbReference type="PANTHER" id="PTHR45339:SF1">
    <property type="entry name" value="HYBRID SIGNAL TRANSDUCTION HISTIDINE KINASE J"/>
    <property type="match status" value="1"/>
</dbReference>
<evidence type="ECO:0000259" key="18">
    <source>
        <dbReference type="PROSITE" id="PS50109"/>
    </source>
</evidence>
<dbReference type="NCBIfam" id="TIGR00229">
    <property type="entry name" value="sensory_box"/>
    <property type="match status" value="3"/>
</dbReference>
<gene>
    <name evidence="23" type="ORF">COR50_14850</name>
</gene>
<evidence type="ECO:0000256" key="11">
    <source>
        <dbReference type="ARBA" id="ARBA00022989"/>
    </source>
</evidence>
<dbReference type="InterPro" id="IPR000700">
    <property type="entry name" value="PAS-assoc_C"/>
</dbReference>
<evidence type="ECO:0000256" key="7">
    <source>
        <dbReference type="ARBA" id="ARBA00022692"/>
    </source>
</evidence>
<dbReference type="PROSITE" id="PS50110">
    <property type="entry name" value="RESPONSE_REGULATORY"/>
    <property type="match status" value="2"/>
</dbReference>
<evidence type="ECO:0000256" key="10">
    <source>
        <dbReference type="ARBA" id="ARBA00022840"/>
    </source>
</evidence>
<keyword evidence="5 17" id="KW-0597">Phosphoprotein</keyword>
<dbReference type="PROSITE" id="PS50894">
    <property type="entry name" value="HPT"/>
    <property type="match status" value="1"/>
</dbReference>
<reference evidence="23 24" key="1">
    <citation type="submission" date="2017-10" db="EMBL/GenBank/DDBJ databases">
        <title>Paenichitinophaga pekingensis gen. nov., sp. nov., isolated from activated sludge.</title>
        <authorList>
            <person name="Jin D."/>
            <person name="Kong X."/>
            <person name="Deng Y."/>
            <person name="Bai Z."/>
        </authorList>
    </citation>
    <scope>NUCLEOTIDE SEQUENCE [LARGE SCALE GENOMIC DNA]</scope>
    <source>
        <strain evidence="23 24">13</strain>
    </source>
</reference>
<dbReference type="InterPro" id="IPR004358">
    <property type="entry name" value="Sig_transdc_His_kin-like_C"/>
</dbReference>
<feature type="domain" description="PAC" evidence="21">
    <location>
        <begin position="627"/>
        <end position="679"/>
    </location>
</feature>
<organism evidence="23 24">
    <name type="scientific">Chitinophaga caeni</name>
    <dbReference type="NCBI Taxonomy" id="2029983"/>
    <lineage>
        <taxon>Bacteria</taxon>
        <taxon>Pseudomonadati</taxon>
        <taxon>Bacteroidota</taxon>
        <taxon>Chitinophagia</taxon>
        <taxon>Chitinophagales</taxon>
        <taxon>Chitinophagaceae</taxon>
        <taxon>Chitinophaga</taxon>
    </lineage>
</organism>
<evidence type="ECO:0000313" key="23">
    <source>
        <dbReference type="EMBL" id="ATL48340.1"/>
    </source>
</evidence>
<dbReference type="Pfam" id="PF00989">
    <property type="entry name" value="PAS"/>
    <property type="match status" value="1"/>
</dbReference>
<evidence type="ECO:0000256" key="9">
    <source>
        <dbReference type="ARBA" id="ARBA00022777"/>
    </source>
</evidence>
<keyword evidence="4" id="KW-1003">Cell membrane</keyword>
<evidence type="ECO:0000256" key="8">
    <source>
        <dbReference type="ARBA" id="ARBA00022741"/>
    </source>
</evidence>
<dbReference type="FunFam" id="1.10.287.130:FF:000002">
    <property type="entry name" value="Two-component osmosensing histidine kinase"/>
    <property type="match status" value="1"/>
</dbReference>
<dbReference type="Pfam" id="PF00512">
    <property type="entry name" value="HisKA"/>
    <property type="match status" value="1"/>
</dbReference>
<evidence type="ECO:0000256" key="17">
    <source>
        <dbReference type="PROSITE-ProRule" id="PRU00169"/>
    </source>
</evidence>
<dbReference type="CDD" id="cd00082">
    <property type="entry name" value="HisKA"/>
    <property type="match status" value="1"/>
</dbReference>
<dbReference type="Gene3D" id="3.30.450.20">
    <property type="entry name" value="PAS domain"/>
    <property type="match status" value="5"/>
</dbReference>
<feature type="modified residue" description="4-aspartylphosphate" evidence="17">
    <location>
        <position position="1251"/>
    </location>
</feature>
<dbReference type="Gene3D" id="1.20.120.160">
    <property type="entry name" value="HPT domain"/>
    <property type="match status" value="1"/>
</dbReference>
<keyword evidence="24" id="KW-1185">Reference proteome</keyword>
<dbReference type="Gene3D" id="3.30.565.10">
    <property type="entry name" value="Histidine kinase-like ATPase, C-terminal domain"/>
    <property type="match status" value="1"/>
</dbReference>
<dbReference type="SMART" id="SM00388">
    <property type="entry name" value="HisKA"/>
    <property type="match status" value="1"/>
</dbReference>
<feature type="domain" description="HPt" evidence="22">
    <location>
        <begin position="1350"/>
        <end position="1446"/>
    </location>
</feature>
<keyword evidence="11" id="KW-1133">Transmembrane helix</keyword>
<dbReference type="CDD" id="cd17546">
    <property type="entry name" value="REC_hyHK_CKI1_RcsC-like"/>
    <property type="match status" value="2"/>
</dbReference>
<dbReference type="GO" id="GO:0006355">
    <property type="term" value="P:regulation of DNA-templated transcription"/>
    <property type="evidence" value="ECO:0007669"/>
    <property type="project" value="InterPro"/>
</dbReference>
<evidence type="ECO:0000256" key="16">
    <source>
        <dbReference type="PROSITE-ProRule" id="PRU00110"/>
    </source>
</evidence>
<dbReference type="InterPro" id="IPR008207">
    <property type="entry name" value="Sig_transdc_His_kin_Hpt_dom"/>
</dbReference>
<dbReference type="Gene3D" id="3.30.450.40">
    <property type="match status" value="1"/>
</dbReference>
<dbReference type="Gene3D" id="1.10.287.130">
    <property type="match status" value="1"/>
</dbReference>
<evidence type="ECO:0000256" key="4">
    <source>
        <dbReference type="ARBA" id="ARBA00022475"/>
    </source>
</evidence>
<feature type="modified residue" description="Phosphohistidine" evidence="16">
    <location>
        <position position="1389"/>
    </location>
</feature>
<comment type="subcellular location">
    <subcellularLocation>
        <location evidence="2">Cell membrane</location>
        <topology evidence="2">Multi-pass membrane protein</topology>
    </subcellularLocation>
</comment>
<dbReference type="PROSITE" id="PS50112">
    <property type="entry name" value="PAS"/>
    <property type="match status" value="3"/>
</dbReference>
<evidence type="ECO:0000259" key="21">
    <source>
        <dbReference type="PROSITE" id="PS50113"/>
    </source>
</evidence>
<keyword evidence="10" id="KW-0067">ATP-binding</keyword>
<dbReference type="CDD" id="cd00130">
    <property type="entry name" value="PAS"/>
    <property type="match status" value="3"/>
</dbReference>
<dbReference type="InterPro" id="IPR013767">
    <property type="entry name" value="PAS_fold"/>
</dbReference>
<dbReference type="InterPro" id="IPR001610">
    <property type="entry name" value="PAC"/>
</dbReference>
<dbReference type="GO" id="GO:0005524">
    <property type="term" value="F:ATP binding"/>
    <property type="evidence" value="ECO:0007669"/>
    <property type="project" value="UniProtKB-KW"/>
</dbReference>
<proteinExistence type="predicted"/>
<dbReference type="InterPro" id="IPR003018">
    <property type="entry name" value="GAF"/>
</dbReference>
<dbReference type="KEGG" id="cbae:COR50_14850"/>
<dbReference type="SUPFAM" id="SSF47384">
    <property type="entry name" value="Homodimeric domain of signal transducing histidine kinase"/>
    <property type="match status" value="1"/>
</dbReference>
<dbReference type="SMART" id="SM00086">
    <property type="entry name" value="PAC"/>
    <property type="match status" value="4"/>
</dbReference>
<dbReference type="InterPro" id="IPR036890">
    <property type="entry name" value="HATPase_C_sf"/>
</dbReference>
<dbReference type="InterPro" id="IPR011006">
    <property type="entry name" value="CheY-like_superfamily"/>
</dbReference>
<dbReference type="Pfam" id="PF00072">
    <property type="entry name" value="Response_reg"/>
    <property type="match status" value="2"/>
</dbReference>
<evidence type="ECO:0000259" key="19">
    <source>
        <dbReference type="PROSITE" id="PS50110"/>
    </source>
</evidence>
<dbReference type="Pfam" id="PF01627">
    <property type="entry name" value="Hpt"/>
    <property type="match status" value="1"/>
</dbReference>
<dbReference type="PANTHER" id="PTHR45339">
    <property type="entry name" value="HYBRID SIGNAL TRANSDUCTION HISTIDINE KINASE J"/>
    <property type="match status" value="1"/>
</dbReference>
<feature type="domain" description="PAS" evidence="20">
    <location>
        <begin position="538"/>
        <end position="584"/>
    </location>
</feature>
<dbReference type="SUPFAM" id="SSF55785">
    <property type="entry name" value="PYP-like sensor domain (PAS domain)"/>
    <property type="match status" value="5"/>
</dbReference>
<keyword evidence="6" id="KW-0808">Transferase</keyword>
<evidence type="ECO:0000256" key="3">
    <source>
        <dbReference type="ARBA" id="ARBA00012438"/>
    </source>
</evidence>
<feature type="domain" description="Histidine kinase" evidence="18">
    <location>
        <begin position="822"/>
        <end position="1044"/>
    </location>
</feature>
<name>A0A291QWM9_9BACT</name>
<dbReference type="SUPFAM" id="SSF52172">
    <property type="entry name" value="CheY-like"/>
    <property type="match status" value="2"/>
</dbReference>
<dbReference type="SMART" id="SM00091">
    <property type="entry name" value="PAS"/>
    <property type="match status" value="4"/>
</dbReference>
<dbReference type="SUPFAM" id="SSF55874">
    <property type="entry name" value="ATPase domain of HSP90 chaperone/DNA topoisomerase II/histidine kinase"/>
    <property type="match status" value="1"/>
</dbReference>
<keyword evidence="7" id="KW-0812">Transmembrane</keyword>
<evidence type="ECO:0000256" key="14">
    <source>
        <dbReference type="ARBA" id="ARBA00064003"/>
    </source>
</evidence>
<dbReference type="EMBL" id="CP023777">
    <property type="protein sequence ID" value="ATL48340.1"/>
    <property type="molecule type" value="Genomic_DNA"/>
</dbReference>
<dbReference type="InterPro" id="IPR003661">
    <property type="entry name" value="HisK_dim/P_dom"/>
</dbReference>
<comment type="catalytic activity">
    <reaction evidence="1">
        <text>ATP + protein L-histidine = ADP + protein N-phospho-L-histidine.</text>
        <dbReference type="EC" id="2.7.13.3"/>
    </reaction>
</comment>
<dbReference type="Proteomes" id="UP000220133">
    <property type="component" value="Chromosome"/>
</dbReference>
<evidence type="ECO:0000313" key="24">
    <source>
        <dbReference type="Proteomes" id="UP000220133"/>
    </source>
</evidence>
<keyword evidence="12" id="KW-0902">Two-component regulatory system</keyword>
<dbReference type="Pfam" id="PF08448">
    <property type="entry name" value="PAS_4"/>
    <property type="match status" value="2"/>
</dbReference>
<dbReference type="Gene3D" id="2.10.70.100">
    <property type="match status" value="1"/>
</dbReference>
<protein>
    <recommendedName>
        <fullName evidence="15">Sensory/regulatory protein RpfC</fullName>
        <ecNumber evidence="3">2.7.13.3</ecNumber>
    </recommendedName>
</protein>
<dbReference type="PROSITE" id="PS50113">
    <property type="entry name" value="PAC"/>
    <property type="match status" value="1"/>
</dbReference>
<dbReference type="SMART" id="SM00448">
    <property type="entry name" value="REC"/>
    <property type="match status" value="2"/>
</dbReference>
<dbReference type="InterPro" id="IPR036097">
    <property type="entry name" value="HisK_dim/P_sf"/>
</dbReference>
<dbReference type="FunFam" id="3.30.565.10:FF:000010">
    <property type="entry name" value="Sensor histidine kinase RcsC"/>
    <property type="match status" value="1"/>
</dbReference>
<evidence type="ECO:0000256" key="2">
    <source>
        <dbReference type="ARBA" id="ARBA00004651"/>
    </source>
</evidence>
<evidence type="ECO:0000259" key="20">
    <source>
        <dbReference type="PROSITE" id="PS50112"/>
    </source>
</evidence>
<dbReference type="InterPro" id="IPR003594">
    <property type="entry name" value="HATPase_dom"/>
</dbReference>
<accession>A0A291QWM9</accession>
<evidence type="ECO:0000256" key="6">
    <source>
        <dbReference type="ARBA" id="ARBA00022679"/>
    </source>
</evidence>
<dbReference type="SMART" id="SM00065">
    <property type="entry name" value="GAF"/>
    <property type="match status" value="1"/>
</dbReference>
<keyword evidence="9 23" id="KW-0418">Kinase</keyword>
<keyword evidence="8" id="KW-0547">Nucleotide-binding</keyword>
<dbReference type="Gene3D" id="3.40.50.2300">
    <property type="match status" value="2"/>
</dbReference>
<dbReference type="GO" id="GO:0000155">
    <property type="term" value="F:phosphorelay sensor kinase activity"/>
    <property type="evidence" value="ECO:0007669"/>
    <property type="project" value="InterPro"/>
</dbReference>
<evidence type="ECO:0000256" key="13">
    <source>
        <dbReference type="ARBA" id="ARBA00023136"/>
    </source>
</evidence>
<evidence type="ECO:0000256" key="1">
    <source>
        <dbReference type="ARBA" id="ARBA00000085"/>
    </source>
</evidence>
<dbReference type="SMART" id="SM00387">
    <property type="entry name" value="HATPase_c"/>
    <property type="match status" value="1"/>
</dbReference>
<keyword evidence="13" id="KW-0472">Membrane</keyword>
<dbReference type="PRINTS" id="PR00344">
    <property type="entry name" value="BCTRLSENSOR"/>
</dbReference>
<dbReference type="EC" id="2.7.13.3" evidence="3"/>